<accession>A0A562WQ10</accession>
<organism evidence="1 2">
    <name type="scientific">Micromonospora sagamiensis</name>
    <dbReference type="NCBI Taxonomy" id="47875"/>
    <lineage>
        <taxon>Bacteria</taxon>
        <taxon>Bacillati</taxon>
        <taxon>Actinomycetota</taxon>
        <taxon>Actinomycetes</taxon>
        <taxon>Micromonosporales</taxon>
        <taxon>Micromonosporaceae</taxon>
        <taxon>Micromonospora</taxon>
    </lineage>
</organism>
<protein>
    <recommendedName>
        <fullName evidence="3">PASTA domain-containing protein</fullName>
    </recommendedName>
</protein>
<gene>
    <name evidence="1" type="ORF">JD81_05890</name>
</gene>
<dbReference type="RefSeq" id="WP_145821614.1">
    <property type="nucleotide sequence ID" value="NZ_AP023438.1"/>
</dbReference>
<dbReference type="OrthoDB" id="3405606at2"/>
<name>A0A562WQ10_9ACTN</name>
<dbReference type="AlphaFoldDB" id="A0A562WQ10"/>
<proteinExistence type="predicted"/>
<comment type="caution">
    <text evidence="1">The sequence shown here is derived from an EMBL/GenBank/DDBJ whole genome shotgun (WGS) entry which is preliminary data.</text>
</comment>
<sequence>MNAAVADDTLRKLGFTNIQYGSQDENDTLVLMLANWTVAKQSAKTGSKMLPDDLVVVTCTKQS</sequence>
<dbReference type="EMBL" id="VLLP01000001">
    <property type="protein sequence ID" value="TWJ32315.1"/>
    <property type="molecule type" value="Genomic_DNA"/>
</dbReference>
<dbReference type="Proteomes" id="UP000319728">
    <property type="component" value="Unassembled WGS sequence"/>
</dbReference>
<reference evidence="1 2" key="1">
    <citation type="submission" date="2019-07" db="EMBL/GenBank/DDBJ databases">
        <title>R&amp;d 2014.</title>
        <authorList>
            <person name="Klenk H.-P."/>
        </authorList>
    </citation>
    <scope>NUCLEOTIDE SEQUENCE [LARGE SCALE GENOMIC DNA]</scope>
    <source>
        <strain evidence="1 2">DSM 43912</strain>
    </source>
</reference>
<evidence type="ECO:0000313" key="2">
    <source>
        <dbReference type="Proteomes" id="UP000319728"/>
    </source>
</evidence>
<evidence type="ECO:0000313" key="1">
    <source>
        <dbReference type="EMBL" id="TWJ32315.1"/>
    </source>
</evidence>
<keyword evidence="2" id="KW-1185">Reference proteome</keyword>
<evidence type="ECO:0008006" key="3">
    <source>
        <dbReference type="Google" id="ProtNLM"/>
    </source>
</evidence>